<dbReference type="EMBL" id="BAABLM010000005">
    <property type="protein sequence ID" value="GAA4680728.1"/>
    <property type="molecule type" value="Genomic_DNA"/>
</dbReference>
<feature type="transmembrane region" description="Helical" evidence="1">
    <location>
        <begin position="69"/>
        <end position="90"/>
    </location>
</feature>
<dbReference type="RefSeq" id="WP_345376479.1">
    <property type="nucleotide sequence ID" value="NZ_BAABLM010000005.1"/>
</dbReference>
<keyword evidence="1" id="KW-0472">Membrane</keyword>
<keyword evidence="4" id="KW-1185">Reference proteome</keyword>
<reference evidence="4" key="1">
    <citation type="journal article" date="2019" name="Int. J. Syst. Evol. Microbiol.">
        <title>The Global Catalogue of Microorganisms (GCM) 10K type strain sequencing project: providing services to taxonomists for standard genome sequencing and annotation.</title>
        <authorList>
            <consortium name="The Broad Institute Genomics Platform"/>
            <consortium name="The Broad Institute Genome Sequencing Center for Infectious Disease"/>
            <person name="Wu L."/>
            <person name="Ma J."/>
        </authorList>
    </citation>
    <scope>NUCLEOTIDE SEQUENCE [LARGE SCALE GENOMIC DNA]</scope>
    <source>
        <strain evidence="4">JCM 18956</strain>
    </source>
</reference>
<feature type="domain" description="DUF3566" evidence="2">
    <location>
        <begin position="10"/>
        <end position="120"/>
    </location>
</feature>
<accession>A0ABP8W5B6</accession>
<evidence type="ECO:0000256" key="1">
    <source>
        <dbReference type="SAM" id="Phobius"/>
    </source>
</evidence>
<feature type="transmembrane region" description="Helical" evidence="1">
    <location>
        <begin position="20"/>
        <end position="48"/>
    </location>
</feature>
<name>A0ABP8W5B6_9MICO</name>
<protein>
    <recommendedName>
        <fullName evidence="2">DUF3566 domain-containing protein</fullName>
    </recommendedName>
</protein>
<dbReference type="Pfam" id="PF12089">
    <property type="entry name" value="DUF3566"/>
    <property type="match status" value="1"/>
</dbReference>
<keyword evidence="1" id="KW-1133">Transmembrane helix</keyword>
<evidence type="ECO:0000313" key="4">
    <source>
        <dbReference type="Proteomes" id="UP001501295"/>
    </source>
</evidence>
<evidence type="ECO:0000313" key="3">
    <source>
        <dbReference type="EMBL" id="GAA4680728.1"/>
    </source>
</evidence>
<gene>
    <name evidence="3" type="ORF">GCM10025780_27520</name>
</gene>
<dbReference type="InterPro" id="IPR021949">
    <property type="entry name" value="DUF3566_TM"/>
</dbReference>
<evidence type="ECO:0000259" key="2">
    <source>
        <dbReference type="Pfam" id="PF12089"/>
    </source>
</evidence>
<sequence length="123" mass="12898">MTNALSQPSVRLKVKRISLWATFKVAFIASVVIGIAVFLLVILLWSFLTHLGVFAGIEKTITDSTSGSSSLAPFFGSGPALAVAAVFGFVQVPVVTIGAIIGVLFFNAVSHFTGGILVGFARR</sequence>
<dbReference type="Proteomes" id="UP001501295">
    <property type="component" value="Unassembled WGS sequence"/>
</dbReference>
<proteinExistence type="predicted"/>
<keyword evidence="1" id="KW-0812">Transmembrane</keyword>
<comment type="caution">
    <text evidence="3">The sequence shown here is derived from an EMBL/GenBank/DDBJ whole genome shotgun (WGS) entry which is preliminary data.</text>
</comment>
<organism evidence="3 4">
    <name type="scientific">Frondihabitans cladoniiphilus</name>
    <dbReference type="NCBI Taxonomy" id="715785"/>
    <lineage>
        <taxon>Bacteria</taxon>
        <taxon>Bacillati</taxon>
        <taxon>Actinomycetota</taxon>
        <taxon>Actinomycetes</taxon>
        <taxon>Micrococcales</taxon>
        <taxon>Microbacteriaceae</taxon>
        <taxon>Frondihabitans</taxon>
    </lineage>
</organism>
<feature type="transmembrane region" description="Helical" evidence="1">
    <location>
        <begin position="96"/>
        <end position="121"/>
    </location>
</feature>